<evidence type="ECO:0000313" key="1">
    <source>
        <dbReference type="EMBL" id="RKD90212.1"/>
    </source>
</evidence>
<accession>A0A419W438</accession>
<dbReference type="RefSeq" id="WP_120271631.1">
    <property type="nucleotide sequence ID" value="NZ_RAPN01000001.1"/>
</dbReference>
<gene>
    <name evidence="1" type="ORF">BC643_0548</name>
</gene>
<dbReference type="Proteomes" id="UP000283387">
    <property type="component" value="Unassembled WGS sequence"/>
</dbReference>
<dbReference type="InterPro" id="IPR021889">
    <property type="entry name" value="DUF3500"/>
</dbReference>
<comment type="caution">
    <text evidence="1">The sequence shown here is derived from an EMBL/GenBank/DDBJ whole genome shotgun (WGS) entry which is preliminary data.</text>
</comment>
<protein>
    <submittedName>
        <fullName evidence="1">Uncharacterized protein DUF3500</fullName>
    </submittedName>
</protein>
<sequence>MKKVVIGLLAILSVTVGSNGQSVKDIGDRLTTFLNTLSNEQRQEISYSFIDTSRTKWTNLPVGIASRPGIRYGELSEVSKLQFHRILTTLLSSQGYLKITGIMQLDDILNVIYESAYRNKEIDEDVINEIRDLKWDYTNYYVSVWGKPEHSEPWGFKLEGHHISLNCSAIDGHFSVTPFFLGTDPSEVHTTKYAGIRVLSKEEDYGFRLINSLSEQQQAIATLSKDVPGDIITNPKSEQRITTYEGIKASDLNPRQQEFLKYIIEEYIDNLEHEKAHEYLDKFYATSLDSVYFAWIGSYVSRKPHYYVINTPDFLIEYDNMGFQRNGNHIHSIWREKGNDFGEDILKEHYLEHKH</sequence>
<dbReference type="AlphaFoldDB" id="A0A419W438"/>
<evidence type="ECO:0000313" key="2">
    <source>
        <dbReference type="Proteomes" id="UP000283387"/>
    </source>
</evidence>
<organism evidence="1 2">
    <name type="scientific">Mangrovibacterium diazotrophicum</name>
    <dbReference type="NCBI Taxonomy" id="1261403"/>
    <lineage>
        <taxon>Bacteria</taxon>
        <taxon>Pseudomonadati</taxon>
        <taxon>Bacteroidota</taxon>
        <taxon>Bacteroidia</taxon>
        <taxon>Marinilabiliales</taxon>
        <taxon>Prolixibacteraceae</taxon>
        <taxon>Mangrovibacterium</taxon>
    </lineage>
</organism>
<dbReference type="PANTHER" id="PTHR37489">
    <property type="entry name" value="DUF3500 DOMAIN-CONTAINING PROTEIN"/>
    <property type="match status" value="1"/>
</dbReference>
<keyword evidence="2" id="KW-1185">Reference proteome</keyword>
<proteinExistence type="predicted"/>
<dbReference type="EMBL" id="RAPN01000001">
    <property type="protein sequence ID" value="RKD90212.1"/>
    <property type="molecule type" value="Genomic_DNA"/>
</dbReference>
<name>A0A419W438_9BACT</name>
<dbReference type="OrthoDB" id="581140at2"/>
<reference evidence="1 2" key="1">
    <citation type="submission" date="2018-09" db="EMBL/GenBank/DDBJ databases">
        <title>Genomic Encyclopedia of Archaeal and Bacterial Type Strains, Phase II (KMG-II): from individual species to whole genera.</title>
        <authorList>
            <person name="Goeker M."/>
        </authorList>
    </citation>
    <scope>NUCLEOTIDE SEQUENCE [LARGE SCALE GENOMIC DNA]</scope>
    <source>
        <strain evidence="1 2">DSM 27148</strain>
    </source>
</reference>
<dbReference type="Pfam" id="PF12006">
    <property type="entry name" value="DUF3500"/>
    <property type="match status" value="1"/>
</dbReference>
<dbReference type="PANTHER" id="PTHR37489:SF1">
    <property type="entry name" value="DUF3500 DOMAIN-CONTAINING PROTEIN"/>
    <property type="match status" value="1"/>
</dbReference>